<dbReference type="GO" id="GO:0005886">
    <property type="term" value="C:plasma membrane"/>
    <property type="evidence" value="ECO:0007669"/>
    <property type="project" value="TreeGrafter"/>
</dbReference>
<feature type="transmembrane region" description="Helical" evidence="1">
    <location>
        <begin position="283"/>
        <end position="301"/>
    </location>
</feature>
<keyword evidence="1" id="KW-0812">Transmembrane</keyword>
<dbReference type="PANTHER" id="PTHR30354:SF11">
    <property type="entry name" value="PERMEASE"/>
    <property type="match status" value="1"/>
</dbReference>
<reference evidence="2" key="1">
    <citation type="submission" date="2020-06" db="EMBL/GenBank/DDBJ databases">
        <title>Unique genomic features of the anaerobic methanotrophic archaea.</title>
        <authorList>
            <person name="Chadwick G.L."/>
            <person name="Skennerton C.T."/>
            <person name="Laso-Perez R."/>
            <person name="Leu A.O."/>
            <person name="Speth D.R."/>
            <person name="Yu H."/>
            <person name="Morgan-Lang C."/>
            <person name="Hatzenpichler R."/>
            <person name="Goudeau D."/>
            <person name="Malmstrom R."/>
            <person name="Brazelton W.J."/>
            <person name="Woyke T."/>
            <person name="Hallam S.J."/>
            <person name="Tyson G.W."/>
            <person name="Wegener G."/>
            <person name="Boetius A."/>
            <person name="Orphan V."/>
        </authorList>
    </citation>
    <scope>NUCLEOTIDE SEQUENCE</scope>
</reference>
<feature type="transmembrane region" description="Helical" evidence="1">
    <location>
        <begin position="220"/>
        <end position="238"/>
    </location>
</feature>
<accession>A0A7G9YNK0</accession>
<feature type="transmembrane region" description="Helical" evidence="1">
    <location>
        <begin position="430"/>
        <end position="449"/>
    </location>
</feature>
<feature type="transmembrane region" description="Helical" evidence="1">
    <location>
        <begin position="185"/>
        <end position="208"/>
    </location>
</feature>
<dbReference type="GO" id="GO:0015128">
    <property type="term" value="F:gluconate transmembrane transporter activity"/>
    <property type="evidence" value="ECO:0007669"/>
    <property type="project" value="InterPro"/>
</dbReference>
<feature type="transmembrane region" description="Helical" evidence="1">
    <location>
        <begin position="45"/>
        <end position="63"/>
    </location>
</feature>
<sequence>MWFCPYCEKLQWLISELGRSSFSDARGVTGCDKNYLPNRAKNNPMLTFIAFFASIALIHILSVRMRIHPFISLISAAFLYGILSGMGHQAIIAHITSGLGNIFSVLCIIIFSGVTIAELLKGTKGIERIVNDVLIISKSKCSFVPIFSGYLLSIPIMCCITAFVVLNPVIEGLAIKVRAPKKRFVYMLAVGTVISYNLIYPSPVVFVITDTLDIDPFDTLILSIPISALLLILSYCYMRTRIEIIPEKIHTSLRSSIEAWVPIIIPISLILLGIIVDNQTLKFFGNVNVALLIGVAISLLISRGRLPADEITASLKRSSERAGRILLDLCGAGALGEVIAHSNFSNDVFELLGTSSVPLLLFVFLIAAFIQTAQGSRVVTAIVASGMVKDLACMETVFMICAGTFVVSYVSDPYFWLVKQDSSMKEVVKYYTLPLALAGLVVLACTIIFL</sequence>
<keyword evidence="1" id="KW-1133">Transmembrane helix</keyword>
<feature type="transmembrane region" description="Helical" evidence="1">
    <location>
        <begin position="154"/>
        <end position="173"/>
    </location>
</feature>
<evidence type="ECO:0000256" key="1">
    <source>
        <dbReference type="SAM" id="Phobius"/>
    </source>
</evidence>
<keyword evidence="1" id="KW-0472">Membrane</keyword>
<dbReference type="PANTHER" id="PTHR30354">
    <property type="entry name" value="GNT FAMILY GLUCONATE TRANSPORTER"/>
    <property type="match status" value="1"/>
</dbReference>
<feature type="transmembrane region" description="Helical" evidence="1">
    <location>
        <begin position="259"/>
        <end position="277"/>
    </location>
</feature>
<dbReference type="InterPro" id="IPR003474">
    <property type="entry name" value="Glcn_transporter"/>
</dbReference>
<dbReference type="EMBL" id="MT631383">
    <property type="protein sequence ID" value="QNO49584.1"/>
    <property type="molecule type" value="Genomic_DNA"/>
</dbReference>
<feature type="transmembrane region" description="Helical" evidence="1">
    <location>
        <begin position="98"/>
        <end position="117"/>
    </location>
</feature>
<protein>
    <submittedName>
        <fullName evidence="2">Uncharacterized protein</fullName>
    </submittedName>
</protein>
<feature type="transmembrane region" description="Helical" evidence="1">
    <location>
        <begin position="70"/>
        <end position="92"/>
    </location>
</feature>
<feature type="transmembrane region" description="Helical" evidence="1">
    <location>
        <begin position="391"/>
        <end position="410"/>
    </location>
</feature>
<proteinExistence type="predicted"/>
<name>A0A7G9YNK0_9EURY</name>
<dbReference type="AlphaFoldDB" id="A0A7G9YNK0"/>
<evidence type="ECO:0000313" key="2">
    <source>
        <dbReference type="EMBL" id="QNO49584.1"/>
    </source>
</evidence>
<gene>
    <name evidence="2" type="ORF">IDCAPMJN_00020</name>
</gene>
<feature type="transmembrane region" description="Helical" evidence="1">
    <location>
        <begin position="348"/>
        <end position="370"/>
    </location>
</feature>
<dbReference type="Pfam" id="PF02447">
    <property type="entry name" value="GntP_permease"/>
    <property type="match status" value="1"/>
</dbReference>
<organism evidence="2">
    <name type="scientific">Candidatus Methanogaster sp. ANME-2c ERB4</name>
    <dbReference type="NCBI Taxonomy" id="2759911"/>
    <lineage>
        <taxon>Archaea</taxon>
        <taxon>Methanobacteriati</taxon>
        <taxon>Methanobacteriota</taxon>
        <taxon>Stenosarchaea group</taxon>
        <taxon>Methanomicrobia</taxon>
        <taxon>Methanosarcinales</taxon>
        <taxon>ANME-2 cluster</taxon>
        <taxon>Candidatus Methanogasteraceae</taxon>
        <taxon>Candidatus Methanogaster</taxon>
    </lineage>
</organism>